<dbReference type="AlphaFoldDB" id="A0A6I4RHH6"/>
<reference evidence="2 4" key="2">
    <citation type="submission" date="2019-11" db="EMBL/GenBank/DDBJ databases">
        <title>Streptococcis sp. isolated from the respiratory tract of Marmot.</title>
        <authorList>
            <person name="Zhang G."/>
        </authorList>
    </citation>
    <scope>NUCLEOTIDE SEQUENCE [LARGE SCALE GENOMIC DNA]</scope>
    <source>
        <strain evidence="2">Zg-86</strain>
        <strain evidence="4">zg-86</strain>
    </source>
</reference>
<evidence type="ECO:0000259" key="1">
    <source>
        <dbReference type="Pfam" id="PF07461"/>
    </source>
</evidence>
<evidence type="ECO:0000313" key="2">
    <source>
        <dbReference type="EMBL" id="MTB63922.1"/>
    </source>
</evidence>
<dbReference type="EMBL" id="WLCG01000003">
    <property type="protein sequence ID" value="MTB63922.1"/>
    <property type="molecule type" value="Genomic_DNA"/>
</dbReference>
<keyword evidence="4" id="KW-1185">Reference proteome</keyword>
<dbReference type="RefSeq" id="WP_154607936.1">
    <property type="nucleotide sequence ID" value="NZ_CP072115.1"/>
</dbReference>
<sequence>MAPTKKEKEQAVREGAVATKVDFYKMYVSKNYQYLDEFISKLKKPYLETRASSIVNSQDIQRAFEQYGTIGRGEAGNFTTSILEDTNLLFDTNGNIKSSNVIETVKGVDDGKYINGAFQYDYSPD</sequence>
<evidence type="ECO:0000313" key="5">
    <source>
        <dbReference type="Proteomes" id="UP000435423"/>
    </source>
</evidence>
<gene>
    <name evidence="2" type="ORF">GGG87_02760</name>
    <name evidence="3" type="ORF">GGH11_02765</name>
</gene>
<dbReference type="Proteomes" id="UP000435423">
    <property type="component" value="Unassembled WGS sequence"/>
</dbReference>
<dbReference type="Pfam" id="PF07461">
    <property type="entry name" value="NADase_NGA"/>
    <property type="match status" value="1"/>
</dbReference>
<dbReference type="InterPro" id="IPR010900">
    <property type="entry name" value="NA_dinucl_GlycHdrlase_cat"/>
</dbReference>
<evidence type="ECO:0000313" key="4">
    <source>
        <dbReference type="Proteomes" id="UP000435060"/>
    </source>
</evidence>
<proteinExistence type="predicted"/>
<name>A0A6I4RHH6_9STRE</name>
<reference evidence="3 5" key="1">
    <citation type="submission" date="2019-10" db="EMBL/GenBank/DDBJ databases">
        <title>Streptococcis sp, isolated from the respiratory tract of Marmot.</title>
        <authorList>
            <person name="Zhang G."/>
        </authorList>
    </citation>
    <scope>NUCLEOTIDE SEQUENCE [LARGE SCALE GENOMIC DNA]</scope>
    <source>
        <strain evidence="5">zg-70</strain>
        <strain evidence="3">Zg-70</strain>
    </source>
</reference>
<feature type="domain" description="Nicotine adenine dinucleotide glycohydrolase catalytic" evidence="1">
    <location>
        <begin position="26"/>
        <end position="123"/>
    </location>
</feature>
<organism evidence="3 5">
    <name type="scientific">Streptococcus zhangguiae</name>
    <dbReference type="NCBI Taxonomy" id="2664091"/>
    <lineage>
        <taxon>Bacteria</taxon>
        <taxon>Bacillati</taxon>
        <taxon>Bacillota</taxon>
        <taxon>Bacilli</taxon>
        <taxon>Lactobacillales</taxon>
        <taxon>Streptococcaceae</taxon>
        <taxon>Streptococcus</taxon>
    </lineage>
</organism>
<dbReference type="Gene3D" id="1.10.10.1660">
    <property type="entry name" value="Nicotine adenine dinucleotide glycohydrolase, helical linker domain"/>
    <property type="match status" value="1"/>
</dbReference>
<dbReference type="Proteomes" id="UP000435060">
    <property type="component" value="Unassembled WGS sequence"/>
</dbReference>
<dbReference type="EMBL" id="WUBJ01000003">
    <property type="protein sequence ID" value="MWV55903.1"/>
    <property type="molecule type" value="Genomic_DNA"/>
</dbReference>
<evidence type="ECO:0000313" key="3">
    <source>
        <dbReference type="EMBL" id="MWV55903.1"/>
    </source>
</evidence>
<dbReference type="InterPro" id="IPR041934">
    <property type="entry name" value="NAD_glyco_helical_dom"/>
</dbReference>
<protein>
    <recommendedName>
        <fullName evidence="1">Nicotine adenine dinucleotide glycohydrolase catalytic domain-containing protein</fullName>
    </recommendedName>
</protein>
<comment type="caution">
    <text evidence="3">The sequence shown here is derived from an EMBL/GenBank/DDBJ whole genome shotgun (WGS) entry which is preliminary data.</text>
</comment>
<accession>A0A6I4RHH6</accession>